<evidence type="ECO:0000313" key="2">
    <source>
        <dbReference type="Proteomes" id="UP001499951"/>
    </source>
</evidence>
<reference evidence="2" key="1">
    <citation type="journal article" date="2019" name="Int. J. Syst. Evol. Microbiol.">
        <title>The Global Catalogue of Microorganisms (GCM) 10K type strain sequencing project: providing services to taxonomists for standard genome sequencing and annotation.</title>
        <authorList>
            <consortium name="The Broad Institute Genomics Platform"/>
            <consortium name="The Broad Institute Genome Sequencing Center for Infectious Disease"/>
            <person name="Wu L."/>
            <person name="Ma J."/>
        </authorList>
    </citation>
    <scope>NUCLEOTIDE SEQUENCE [LARGE SCALE GENOMIC DNA]</scope>
    <source>
        <strain evidence="2">JCM 15089</strain>
    </source>
</reference>
<organism evidence="1 2">
    <name type="scientific">Rhizomicrobium electricum</name>
    <dbReference type="NCBI Taxonomy" id="480070"/>
    <lineage>
        <taxon>Bacteria</taxon>
        <taxon>Pseudomonadati</taxon>
        <taxon>Pseudomonadota</taxon>
        <taxon>Alphaproteobacteria</taxon>
        <taxon>Micropepsales</taxon>
        <taxon>Micropepsaceae</taxon>
        <taxon>Rhizomicrobium</taxon>
    </lineage>
</organism>
<sequence>MGLEAVARENDAVIHVDGLIVFVDAVSKPLLDGTEVDFCDTPAATGFIFNGPERCSACGKRGTCGS</sequence>
<comment type="caution">
    <text evidence="1">The sequence shown here is derived from an EMBL/GenBank/DDBJ whole genome shotgun (WGS) entry which is preliminary data.</text>
</comment>
<proteinExistence type="predicted"/>
<protein>
    <recommendedName>
        <fullName evidence="3">Iron-sulfur cluster assembly accessory protein</fullName>
    </recommendedName>
</protein>
<keyword evidence="2" id="KW-1185">Reference proteome</keyword>
<accession>A0ABP3Q5L8</accession>
<dbReference type="SUPFAM" id="SSF89360">
    <property type="entry name" value="HesB-like domain"/>
    <property type="match status" value="1"/>
</dbReference>
<dbReference type="EMBL" id="BAAADD010000008">
    <property type="protein sequence ID" value="GAA0580498.1"/>
    <property type="molecule type" value="Genomic_DNA"/>
</dbReference>
<dbReference type="InterPro" id="IPR035903">
    <property type="entry name" value="HesB-like_dom_sf"/>
</dbReference>
<gene>
    <name evidence="1" type="ORF">GCM10008942_31760</name>
</gene>
<dbReference type="Proteomes" id="UP001499951">
    <property type="component" value="Unassembled WGS sequence"/>
</dbReference>
<dbReference type="Gene3D" id="2.60.300.12">
    <property type="entry name" value="HesB-like domain"/>
    <property type="match status" value="1"/>
</dbReference>
<evidence type="ECO:0000313" key="1">
    <source>
        <dbReference type="EMBL" id="GAA0580498.1"/>
    </source>
</evidence>
<evidence type="ECO:0008006" key="3">
    <source>
        <dbReference type="Google" id="ProtNLM"/>
    </source>
</evidence>
<name>A0ABP3Q5L8_9PROT</name>